<keyword evidence="6 7" id="KW-0472">Membrane</keyword>
<dbReference type="EMBL" id="BAABHQ010000002">
    <property type="protein sequence ID" value="GAA4866011.1"/>
    <property type="molecule type" value="Genomic_DNA"/>
</dbReference>
<evidence type="ECO:0000313" key="10">
    <source>
        <dbReference type="Proteomes" id="UP001500457"/>
    </source>
</evidence>
<keyword evidence="3" id="KW-1003">Cell membrane</keyword>
<comment type="caution">
    <text evidence="9">The sequence shown here is derived from an EMBL/GenBank/DDBJ whole genome shotgun (WGS) entry which is preliminary data.</text>
</comment>
<evidence type="ECO:0000256" key="5">
    <source>
        <dbReference type="ARBA" id="ARBA00022989"/>
    </source>
</evidence>
<dbReference type="InterPro" id="IPR021368">
    <property type="entry name" value="T7SS_EccE"/>
</dbReference>
<dbReference type="NCBIfam" id="TIGR03923">
    <property type="entry name" value="T7SS_EccE"/>
    <property type="match status" value="1"/>
</dbReference>
<evidence type="ECO:0000259" key="8">
    <source>
        <dbReference type="Pfam" id="PF11203"/>
    </source>
</evidence>
<name>A0ABP9E352_9PSEU</name>
<reference evidence="10" key="1">
    <citation type="journal article" date="2019" name="Int. J. Syst. Evol. Microbiol.">
        <title>The Global Catalogue of Microorganisms (GCM) 10K type strain sequencing project: providing services to taxonomists for standard genome sequencing and annotation.</title>
        <authorList>
            <consortium name="The Broad Institute Genomics Platform"/>
            <consortium name="The Broad Institute Genome Sequencing Center for Infectious Disease"/>
            <person name="Wu L."/>
            <person name="Ma J."/>
        </authorList>
    </citation>
    <scope>NUCLEOTIDE SEQUENCE [LARGE SCALE GENOMIC DNA]</scope>
    <source>
        <strain evidence="10">JCM 17983</strain>
    </source>
</reference>
<feature type="domain" description="Type VII secretion system protein EccE" evidence="8">
    <location>
        <begin position="216"/>
        <end position="311"/>
    </location>
</feature>
<evidence type="ECO:0000313" key="9">
    <source>
        <dbReference type="EMBL" id="GAA4866011.1"/>
    </source>
</evidence>
<dbReference type="InterPro" id="IPR050051">
    <property type="entry name" value="EccE_dom"/>
</dbReference>
<gene>
    <name evidence="9" type="primary">eccE</name>
    <name evidence="9" type="ORF">GCM10023203_12780</name>
</gene>
<dbReference type="Proteomes" id="UP001500457">
    <property type="component" value="Unassembled WGS sequence"/>
</dbReference>
<feature type="transmembrane region" description="Helical" evidence="7">
    <location>
        <begin position="51"/>
        <end position="68"/>
    </location>
</feature>
<evidence type="ECO:0000256" key="2">
    <source>
        <dbReference type="ARBA" id="ARBA00007759"/>
    </source>
</evidence>
<protein>
    <submittedName>
        <fullName evidence="9">Type VII secretion protein EccE</fullName>
    </submittedName>
</protein>
<sequence length="412" mass="42360">MSVIVAPARAPLTAQRRPAGPSLGPVPLAAIVVVEVGLALAVALVAVDRRFLPLAGVVLSAGLLVGLLRVRRRWLVQWVGLALRFRLRVRQREAEPADAGDDADPRLRVLRLLTGDLTVATTRDHDGREVGLLGHGGGWSAVLAVEAAGPDGTALVPGDADAGAASFPLAALAGCLADRGVVLDAVSAVWHCRPVAGDTPAAAAYREVLGSLPPLARREAWLVVRLDPARCPDAVAERGGGVLGAHRAVIGALARIGRVLADHGTPVRPLSAEDVLDAATLAADADDEPARLTEHWRAVVVGEVGHAAYAVTGWPTGAVPERLTGLTVTTGRTCTLALTLEPDPHAGREGRPDDDAVGLRGTVRLTADTPDALEECGRELVARGHGLGVALDALDGQQAAALAATLPLGALP</sequence>
<keyword evidence="4 7" id="KW-0812">Transmembrane</keyword>
<proteinExistence type="inferred from homology"/>
<keyword evidence="5 7" id="KW-1133">Transmembrane helix</keyword>
<evidence type="ECO:0000256" key="4">
    <source>
        <dbReference type="ARBA" id="ARBA00022692"/>
    </source>
</evidence>
<dbReference type="RefSeq" id="WP_274229878.1">
    <property type="nucleotide sequence ID" value="NZ_BAABHQ010000002.1"/>
</dbReference>
<evidence type="ECO:0000256" key="6">
    <source>
        <dbReference type="ARBA" id="ARBA00023136"/>
    </source>
</evidence>
<organism evidence="9 10">
    <name type="scientific">Actinomycetospora straminea</name>
    <dbReference type="NCBI Taxonomy" id="663607"/>
    <lineage>
        <taxon>Bacteria</taxon>
        <taxon>Bacillati</taxon>
        <taxon>Actinomycetota</taxon>
        <taxon>Actinomycetes</taxon>
        <taxon>Pseudonocardiales</taxon>
        <taxon>Pseudonocardiaceae</taxon>
        <taxon>Actinomycetospora</taxon>
    </lineage>
</organism>
<accession>A0ABP9E352</accession>
<comment type="similarity">
    <text evidence="2">Belongs to the EccE family.</text>
</comment>
<feature type="transmembrane region" description="Helical" evidence="7">
    <location>
        <begin position="26"/>
        <end position="45"/>
    </location>
</feature>
<dbReference type="Pfam" id="PF11203">
    <property type="entry name" value="EccE"/>
    <property type="match status" value="1"/>
</dbReference>
<evidence type="ECO:0000256" key="1">
    <source>
        <dbReference type="ARBA" id="ARBA00004236"/>
    </source>
</evidence>
<evidence type="ECO:0000256" key="3">
    <source>
        <dbReference type="ARBA" id="ARBA00022475"/>
    </source>
</evidence>
<keyword evidence="10" id="KW-1185">Reference proteome</keyword>
<comment type="subcellular location">
    <subcellularLocation>
        <location evidence="1">Cell membrane</location>
    </subcellularLocation>
</comment>
<evidence type="ECO:0000256" key="7">
    <source>
        <dbReference type="SAM" id="Phobius"/>
    </source>
</evidence>